<feature type="compositionally biased region" description="Low complexity" evidence="2">
    <location>
        <begin position="174"/>
        <end position="183"/>
    </location>
</feature>
<evidence type="ECO:0000313" key="5">
    <source>
        <dbReference type="Proteomes" id="UP000027730"/>
    </source>
</evidence>
<dbReference type="PANTHER" id="PTHR28260:SF1">
    <property type="entry name" value="SPINDLE POLE BODY COMPONENT SPC105"/>
    <property type="match status" value="1"/>
</dbReference>
<feature type="compositionally biased region" description="Polar residues" evidence="2">
    <location>
        <begin position="522"/>
        <end position="544"/>
    </location>
</feature>
<keyword evidence="1" id="KW-0175">Coiled coil</keyword>
<feature type="compositionally biased region" description="Acidic residues" evidence="2">
    <location>
        <begin position="131"/>
        <end position="144"/>
    </location>
</feature>
<feature type="compositionally biased region" description="Acidic residues" evidence="2">
    <location>
        <begin position="412"/>
        <end position="425"/>
    </location>
</feature>
<dbReference type="InterPro" id="IPR013253">
    <property type="entry name" value="Spc7_domain"/>
</dbReference>
<evidence type="ECO:0000256" key="2">
    <source>
        <dbReference type="SAM" id="MobiDB-lite"/>
    </source>
</evidence>
<dbReference type="PANTHER" id="PTHR28260">
    <property type="entry name" value="SPINDLE POLE BODY COMPONENT SPC105"/>
    <property type="match status" value="1"/>
</dbReference>
<dbReference type="GeneID" id="25411684"/>
<feature type="compositionally biased region" description="Low complexity" evidence="2">
    <location>
        <begin position="503"/>
        <end position="521"/>
    </location>
</feature>
<evidence type="ECO:0000259" key="3">
    <source>
        <dbReference type="SMART" id="SM00787"/>
    </source>
</evidence>
<dbReference type="STRING" id="1043004.A0A074WC67"/>
<feature type="compositionally biased region" description="Basic residues" evidence="2">
    <location>
        <begin position="366"/>
        <end position="376"/>
    </location>
</feature>
<dbReference type="Pfam" id="PF08317">
    <property type="entry name" value="Spc7"/>
    <property type="match status" value="1"/>
</dbReference>
<dbReference type="InterPro" id="IPR040850">
    <property type="entry name" value="Knl1_RWD_C"/>
</dbReference>
<dbReference type="GO" id="GO:0007094">
    <property type="term" value="P:mitotic spindle assembly checkpoint signaling"/>
    <property type="evidence" value="ECO:0007669"/>
    <property type="project" value="TreeGrafter"/>
</dbReference>
<name>A0A074WC67_9PEZI</name>
<dbReference type="RefSeq" id="XP_013424837.1">
    <property type="nucleotide sequence ID" value="XM_013569383.1"/>
</dbReference>
<evidence type="ECO:0000256" key="1">
    <source>
        <dbReference type="SAM" id="Coils"/>
    </source>
</evidence>
<organism evidence="4 5">
    <name type="scientific">Aureobasidium namibiae CBS 147.97</name>
    <dbReference type="NCBI Taxonomy" id="1043004"/>
    <lineage>
        <taxon>Eukaryota</taxon>
        <taxon>Fungi</taxon>
        <taxon>Dikarya</taxon>
        <taxon>Ascomycota</taxon>
        <taxon>Pezizomycotina</taxon>
        <taxon>Dothideomycetes</taxon>
        <taxon>Dothideomycetidae</taxon>
        <taxon>Dothideales</taxon>
        <taxon>Saccotheciaceae</taxon>
        <taxon>Aureobasidium</taxon>
    </lineage>
</organism>
<feature type="compositionally biased region" description="Acidic residues" evidence="2">
    <location>
        <begin position="239"/>
        <end position="250"/>
    </location>
</feature>
<feature type="compositionally biased region" description="Low complexity" evidence="2">
    <location>
        <begin position="117"/>
        <end position="130"/>
    </location>
</feature>
<feature type="compositionally biased region" description="Basic residues" evidence="2">
    <location>
        <begin position="93"/>
        <end position="102"/>
    </location>
</feature>
<dbReference type="InterPro" id="IPR033338">
    <property type="entry name" value="Spc105/Spc7"/>
</dbReference>
<accession>A0A074WC67</accession>
<proteinExistence type="predicted"/>
<gene>
    <name evidence="4" type="ORF">M436DRAFT_52958</name>
</gene>
<feature type="compositionally biased region" description="Basic and acidic residues" evidence="2">
    <location>
        <begin position="437"/>
        <end position="450"/>
    </location>
</feature>
<feature type="compositionally biased region" description="Polar residues" evidence="2">
    <location>
        <begin position="146"/>
        <end position="169"/>
    </location>
</feature>
<keyword evidence="5" id="KW-1185">Reference proteome</keyword>
<dbReference type="HOGENOM" id="CLU_002533_1_0_1"/>
<feature type="region of interest" description="Disordered" evidence="2">
    <location>
        <begin position="213"/>
        <end position="545"/>
    </location>
</feature>
<dbReference type="GO" id="GO:0034501">
    <property type="term" value="P:protein localization to kinetochore"/>
    <property type="evidence" value="ECO:0007669"/>
    <property type="project" value="TreeGrafter"/>
</dbReference>
<dbReference type="Pfam" id="PF15402">
    <property type="entry name" value="MELT_2"/>
    <property type="match status" value="7"/>
</dbReference>
<dbReference type="GO" id="GO:0000776">
    <property type="term" value="C:kinetochore"/>
    <property type="evidence" value="ECO:0007669"/>
    <property type="project" value="TreeGrafter"/>
</dbReference>
<dbReference type="SMART" id="SM01315">
    <property type="entry name" value="Spc7_N"/>
    <property type="match status" value="1"/>
</dbReference>
<feature type="region of interest" description="Disordered" evidence="2">
    <location>
        <begin position="1"/>
        <end position="187"/>
    </location>
</feature>
<dbReference type="EMBL" id="KL584716">
    <property type="protein sequence ID" value="KEQ70705.1"/>
    <property type="molecule type" value="Genomic_DNA"/>
</dbReference>
<feature type="domain" description="Spc7 kinetochore protein" evidence="3">
    <location>
        <begin position="654"/>
        <end position="969"/>
    </location>
</feature>
<dbReference type="AlphaFoldDB" id="A0A074WC67"/>
<feature type="non-terminal residue" evidence="4">
    <location>
        <position position="1"/>
    </location>
</feature>
<dbReference type="GO" id="GO:1990758">
    <property type="term" value="P:mitotic sister chromatid biorientation"/>
    <property type="evidence" value="ECO:0007669"/>
    <property type="project" value="TreeGrafter"/>
</dbReference>
<dbReference type="OrthoDB" id="5592879at2759"/>
<feature type="compositionally biased region" description="Acidic residues" evidence="2">
    <location>
        <begin position="268"/>
        <end position="279"/>
    </location>
</feature>
<reference evidence="4 5" key="1">
    <citation type="journal article" date="2014" name="BMC Genomics">
        <title>Genome sequencing of four Aureobasidium pullulans varieties: biotechnological potential, stress tolerance, and description of new species.</title>
        <authorList>
            <person name="Gostin Ar C."/>
            <person name="Ohm R.A."/>
            <person name="Kogej T."/>
            <person name="Sonjak S."/>
            <person name="Turk M."/>
            <person name="Zajc J."/>
            <person name="Zalar P."/>
            <person name="Grube M."/>
            <person name="Sun H."/>
            <person name="Han J."/>
            <person name="Sharma A."/>
            <person name="Chiniquy J."/>
            <person name="Ngan C.Y."/>
            <person name="Lipzen A."/>
            <person name="Barry K."/>
            <person name="Grigoriev I.V."/>
            <person name="Gunde-Cimerman N."/>
        </authorList>
    </citation>
    <scope>NUCLEOTIDE SEQUENCE [LARGE SCALE GENOMIC DNA]</scope>
    <source>
        <strain evidence="4 5">CBS 147.97</strain>
    </source>
</reference>
<dbReference type="SMART" id="SM00787">
    <property type="entry name" value="Spc7"/>
    <property type="match status" value="1"/>
</dbReference>
<dbReference type="Proteomes" id="UP000027730">
    <property type="component" value="Unassembled WGS sequence"/>
</dbReference>
<dbReference type="Pfam" id="PF18210">
    <property type="entry name" value="Knl1_RWD_C"/>
    <property type="match status" value="1"/>
</dbReference>
<feature type="coiled-coil region" evidence="1">
    <location>
        <begin position="831"/>
        <end position="904"/>
    </location>
</feature>
<evidence type="ECO:0000313" key="4">
    <source>
        <dbReference type="EMBL" id="KEQ70705.1"/>
    </source>
</evidence>
<sequence>AVKSILPSKQDEAKRREARRKSLANRRVSFAPEATLHTWDVIEYMRDATASSNASDRARAHQQPDSDPPSTPPEQADDHDQDELPQSPEHQRGAHQQKRRRSSAIPPMNFNDLDEYSSSPVSGSSNVEASSDVEENVDSEDDGESTAMSLDQGDNTLLSQQSRDSTGSSARLDAALQQAAAQAGTRGIDFDEYGDMSMEMAGDEVTNAFKPWAQGQHFAVGDENNNPFDSVFRPGPQPGDEEDEEDDDMSMDMTRAVGRILPQQQPQDEQEETEDEGDMTMDMTKPIGTIWTANQPQSQPQEQEEDETRDMTMDMTRPPTRRTVAQARDAKRRRSSSSRQSLGDATMDLTVAVGAIQQGQQSPVKKDRRLSSRSRRSSGASSIMEEQTMDFTMAVGGIKQLQQPKSPREQSILEEDDAEENEDMSMEFTAVIPTTPKDQDRFKETRDLAAKKLLTPLFEKQVPGSAVKDSAGSRRSSARKSVSEQPAATLPFLSPAALAIPHRSPASARKSPSSRRTPTSAQKTPSSAQKIPSSVRKTPVSATKSPHFAQKLFESAQHTPLAQTSPISVKQNGSALKLASAHKNSIKHLSTPSKEIGTSPLKRLRALTPKKSPAKKMMTPKKIATPKLSTPFIVENKNAPGLLDLEAAKNIFAVPKTGPPARKVQLNEFLDLAGIKFMDLTASKRRHTVAPTPSETYGVDGEDQNIDLEGAVVAGACTMPMLDLFQHACRELKKYISEGKSFLKNMEVEVYDEPPPFFQAYMDATPEHKSQLDVNMRDAKTNARMRSKEIWYGWRSQLLDGLSDGLDRTRTGLDADAEVLGQKQQSLDSVLPDMLQHYEDLLNEAEQLEQAAAATSEEEKEELRASRARLVEVDEQIEERKRMLAGLQRDVDEQDNLAEAYEEGKMESLAAIQEAERVKESCRGFTIDEVQSLKASVAQLERQTGWAIATASGSNLTMTYKNTLQLYFNTTSFKITSSAQAQNPANSPISLTHITPASLSTEKRFFLQLMRAQLQCLDQNTISVKQLLDFVQRGWDAASLVAEQVRCLTLEQLVNVSILSDESLAIDVCILLPKVETKVKIGIRLTATLSDPEAEDLDIKHDIDVEAQVVYGEPYNEKNMSEFVGKRVRGQGSEGWDATVRELKMRLVATGRKTR</sequence>
<feature type="compositionally biased region" description="Low complexity" evidence="2">
    <location>
        <begin position="313"/>
        <end position="323"/>
    </location>
</feature>
<protein>
    <submittedName>
        <fullName evidence="4">Spc7-domain-containing protein</fullName>
    </submittedName>
</protein>